<dbReference type="InterPro" id="IPR011990">
    <property type="entry name" value="TPR-like_helical_dom_sf"/>
</dbReference>
<gene>
    <name evidence="5" type="ORF">PSHT_15104</name>
</gene>
<accession>A0A2S4UH77</accession>
<feature type="compositionally biased region" description="Polar residues" evidence="3">
    <location>
        <begin position="854"/>
        <end position="864"/>
    </location>
</feature>
<evidence type="ECO:0000259" key="4">
    <source>
        <dbReference type="PROSITE" id="PS51823"/>
    </source>
</evidence>
<feature type="region of interest" description="Disordered" evidence="3">
    <location>
        <begin position="1154"/>
        <end position="1219"/>
    </location>
</feature>
<feature type="region of interest" description="Disordered" evidence="3">
    <location>
        <begin position="848"/>
        <end position="869"/>
    </location>
</feature>
<feature type="compositionally biased region" description="Polar residues" evidence="3">
    <location>
        <begin position="1548"/>
        <end position="1559"/>
    </location>
</feature>
<feature type="region of interest" description="Disordered" evidence="3">
    <location>
        <begin position="653"/>
        <end position="701"/>
    </location>
</feature>
<dbReference type="InterPro" id="IPR007967">
    <property type="entry name" value="GSKIP_dom"/>
</dbReference>
<feature type="region of interest" description="Disordered" evidence="3">
    <location>
        <begin position="1541"/>
        <end position="1625"/>
    </location>
</feature>
<dbReference type="InterPro" id="IPR023231">
    <property type="entry name" value="GSKIP_dom_sf"/>
</dbReference>
<dbReference type="InterPro" id="IPR033646">
    <property type="entry name" value="CLU-central"/>
</dbReference>
<dbReference type="Pfam" id="PF05303">
    <property type="entry name" value="GSKIP_dom"/>
    <property type="match status" value="1"/>
</dbReference>
<reference evidence="5 6" key="1">
    <citation type="submission" date="2017-12" db="EMBL/GenBank/DDBJ databases">
        <title>Gene loss provides genomic basis for host adaptation in cereal stripe rust fungi.</title>
        <authorList>
            <person name="Xia C."/>
        </authorList>
    </citation>
    <scope>NUCLEOTIDE SEQUENCE [LARGE SCALE GENOMIC DNA]</scope>
    <source>
        <strain evidence="5 6">93TX-2</strain>
    </source>
</reference>
<feature type="compositionally biased region" description="Polar residues" evidence="3">
    <location>
        <begin position="1598"/>
        <end position="1625"/>
    </location>
</feature>
<comment type="caution">
    <text evidence="5">The sequence shown here is derived from an EMBL/GenBank/DDBJ whole genome shotgun (WGS) entry which is preliminary data.</text>
</comment>
<dbReference type="OrthoDB" id="771227at2759"/>
<feature type="compositionally biased region" description="Basic residues" evidence="3">
    <location>
        <begin position="1195"/>
        <end position="1206"/>
    </location>
</feature>
<dbReference type="Pfam" id="PF12807">
    <property type="entry name" value="eIF3_p135"/>
    <property type="match status" value="1"/>
</dbReference>
<proteinExistence type="predicted"/>
<sequence length="1625" mass="179724">LQVQEDSNLAQQTVVVSHPKRQEFRGEERGRKQLYHTLHTQLTKIKPHFDLTHILAHPDPSSPGKTKKSIFSLRVCVWLHVTRLEQSQQYIPMFQLSIFIPRPNFCPDVNLTPVQPGSEDQDPDSAYIELMLPAQGPETIRELQQSVIESAEGWWLGSIGLASVELDQNGNPDPQQLSVRNIYGEFAELSSAFQSEKFEDPTVKRALLAVNIDYNEYTARLHVIRLRDVLYSQAPGLLVGNSTPFPPYDPSQIGIAGAISLFPSVRGDHGNPHANPPSPERSPADTPGTGSSKNKKKKKLPHPTPAIVHTPEAAPATAVQESAIVNLANYRFNPANPFAAFSSLRGDQPETREQNLPARYLKSFALSTWNSPPHHYRLRGHYLYLVITTLENVSYDITCHTKGFYVNKSSKAQFDPSPSSDSTLDSVYFPTLTQLICTLSPAFVKQVSDTWNRALNPAFPDFFTSISITNCLPAFPWLVNPEKPTPDAIRSQLAYLITGSTTAETLPPARDWADEFAQARELPRKSLSERILRERIWSRLQSDFSMAATRGVISCSRGEVPALNPQEPESAWTYVLNNILFSRAEDPIGAYEHLGGTAAARAIASKDLYSIKHLNQLDVPGIYTMGSAVIDYHGNGMIPGIFRPPDLEAEKAQQDLAVQQSQINGQSTHDDKDEGDWEKVNGSSPATPELGTVPVPDEVSPPTTYDILYGSADIEKPEMGLRSDPKFHRLASHVASGFNLNEHDVTDVNGRLIFPGLTITSAVSSADFNSITAHPSDTHRPNESPRCNDINGPILDGKTPISDLPVSQTPVKSTQDTFPHRFTVIRMEAVNSFKTHKFRQFAMKHLQRHKQKELQQAAQSNLDSKNTDKSIEASADGLGEEVVVDPDTLADDASDALDKESFEFALNPDAFVDRKDQPWTIPEDEEDESMALVKELSKYVREQLLPSVVQDLSEVKGLPADGRRLSDLLHSHGVNIRYLGHITHRLQLAANSLSASPENKDDQNVVLQASIGLLQSEMVFRACKHILNQMLLTTSESEACPCISHFLNCLLGQSAAIPSSEPCLDQSSAWRTCTRQSLRSQITSAIRRHFRYALPSSFFTQRLPRTKIQMLREICTRMGIQMCLRDYNLCPPSLELAPNGHAQVVNEQVQKNAETLPTTEEPAPATNGQTNSTDDENSTEGATPNESSAPSAPKNIKKKKKSKSKKGAASLPQALTDRHSTCRSSVADELYAEGRKAFSNGDIALGQELCTDALTTYEQVFGSIHPEMCRHWHSLAILYHQLSQRALVELSEYNDRLLELSAFYHAASNEDDREKLKQRIESYQRDREPEAVKNEIDTYIQLAANNLRQSVIVAERVLGLDHPETIQQYSDLSVMEYHLGNTDTAMRYTNHALELWHLVYGPGCHPDASASVTHAGVLAQSTLDPSKSPRADSIFALSRSLVGSFFGTDSGKFAEATLILSQMFAQGGQKEQAIKYGLEAKRLYASKYGEDHEQTQHANSLHESISRSIEAQIKGDEEKSARLAKRLGLDPKRAATLRARLLASSASPTGSSAEWTLSRRTGPDEPLIAPQEPLSQKVRPPASNGTPLSIDDLVDYIQGTSSKTSRASNGLTNAKNSRQSPVKNS</sequence>
<keyword evidence="6" id="KW-1185">Reference proteome</keyword>
<dbReference type="PROSITE" id="PS51823">
    <property type="entry name" value="CLU"/>
    <property type="match status" value="1"/>
</dbReference>
<protein>
    <recommendedName>
        <fullName evidence="4">Clu domain-containing protein</fullName>
    </recommendedName>
</protein>
<dbReference type="PANTHER" id="PTHR12601">
    <property type="entry name" value="EUKARYOTIC TRANSLATION INITIATION FACTOR 3 SUBUNIT EIF-3"/>
    <property type="match status" value="1"/>
</dbReference>
<evidence type="ECO:0000256" key="3">
    <source>
        <dbReference type="SAM" id="MobiDB-lite"/>
    </source>
</evidence>
<dbReference type="Gene3D" id="3.30.2280.10">
    <property type="entry name" value="Hypothetical protein (hspc210)"/>
    <property type="match status" value="1"/>
</dbReference>
<evidence type="ECO:0000313" key="5">
    <source>
        <dbReference type="EMBL" id="POV96504.1"/>
    </source>
</evidence>
<dbReference type="GO" id="GO:0003729">
    <property type="term" value="F:mRNA binding"/>
    <property type="evidence" value="ECO:0007669"/>
    <property type="project" value="TreeGrafter"/>
</dbReference>
<dbReference type="GO" id="GO:0048312">
    <property type="term" value="P:intracellular distribution of mitochondria"/>
    <property type="evidence" value="ECO:0007669"/>
    <property type="project" value="TreeGrafter"/>
</dbReference>
<keyword evidence="1" id="KW-0963">Cytoplasm</keyword>
<dbReference type="PANTHER" id="PTHR12601:SF6">
    <property type="entry name" value="CLUSTERED MITOCHONDRIA PROTEIN HOMOLOG"/>
    <property type="match status" value="1"/>
</dbReference>
<feature type="non-terminal residue" evidence="5">
    <location>
        <position position="1"/>
    </location>
</feature>
<dbReference type="EMBL" id="PKSM01000367">
    <property type="protein sequence ID" value="POV96504.1"/>
    <property type="molecule type" value="Genomic_DNA"/>
</dbReference>
<feature type="region of interest" description="Disordered" evidence="3">
    <location>
        <begin position="264"/>
        <end position="313"/>
    </location>
</feature>
<reference evidence="6" key="3">
    <citation type="journal article" date="2018" name="Mol. Plant Microbe Interact.">
        <title>Genome sequence resources for the wheat stripe rust pathogen (Puccinia striiformis f. sp. tritici) and the barley stripe rust pathogen (Puccinia striiformis f. sp. hordei).</title>
        <authorList>
            <person name="Xia C."/>
            <person name="Wang M."/>
            <person name="Yin C."/>
            <person name="Cornejo O.E."/>
            <person name="Hulbert S.H."/>
            <person name="Chen X."/>
        </authorList>
    </citation>
    <scope>NUCLEOTIDE SEQUENCE [LARGE SCALE GENOMIC DNA]</scope>
    <source>
        <strain evidence="6">93TX-2</strain>
    </source>
</reference>
<evidence type="ECO:0000313" key="6">
    <source>
        <dbReference type="Proteomes" id="UP000238274"/>
    </source>
</evidence>
<dbReference type="CDD" id="cd15466">
    <property type="entry name" value="CLU-central"/>
    <property type="match status" value="1"/>
</dbReference>
<dbReference type="Gene3D" id="1.25.40.10">
    <property type="entry name" value="Tetratricopeptide repeat domain"/>
    <property type="match status" value="1"/>
</dbReference>
<dbReference type="SUPFAM" id="SSF103107">
    <property type="entry name" value="Hypothetical protein c14orf129, hspc210"/>
    <property type="match status" value="1"/>
</dbReference>
<dbReference type="InterPro" id="IPR025697">
    <property type="entry name" value="CLU_dom"/>
</dbReference>
<feature type="compositionally biased region" description="Low complexity" evidence="3">
    <location>
        <begin position="1154"/>
        <end position="1166"/>
    </location>
</feature>
<dbReference type="GO" id="GO:0005737">
    <property type="term" value="C:cytoplasm"/>
    <property type="evidence" value="ECO:0007669"/>
    <property type="project" value="TreeGrafter"/>
</dbReference>
<dbReference type="SUPFAM" id="SSF48452">
    <property type="entry name" value="TPR-like"/>
    <property type="match status" value="1"/>
</dbReference>
<evidence type="ECO:0000256" key="2">
    <source>
        <dbReference type="ARBA" id="ARBA00022803"/>
    </source>
</evidence>
<keyword evidence="2" id="KW-0802">TPR repeat</keyword>
<organism evidence="5 6">
    <name type="scientific">Puccinia striiformis</name>
    <dbReference type="NCBI Taxonomy" id="27350"/>
    <lineage>
        <taxon>Eukaryota</taxon>
        <taxon>Fungi</taxon>
        <taxon>Dikarya</taxon>
        <taxon>Basidiomycota</taxon>
        <taxon>Pucciniomycotina</taxon>
        <taxon>Pucciniomycetes</taxon>
        <taxon>Pucciniales</taxon>
        <taxon>Pucciniaceae</taxon>
        <taxon>Puccinia</taxon>
    </lineage>
</organism>
<dbReference type="Pfam" id="PF13236">
    <property type="entry name" value="CLU"/>
    <property type="match status" value="1"/>
</dbReference>
<name>A0A2S4UH77_9BASI</name>
<dbReference type="FunFam" id="3.30.2280.10:FF:000002">
    <property type="entry name" value="Clustered mitochondria protein homolog"/>
    <property type="match status" value="1"/>
</dbReference>
<dbReference type="VEuPathDB" id="FungiDB:PSHT_15104"/>
<dbReference type="Proteomes" id="UP000238274">
    <property type="component" value="Unassembled WGS sequence"/>
</dbReference>
<feature type="compositionally biased region" description="Polar residues" evidence="3">
    <location>
        <begin position="656"/>
        <end position="667"/>
    </location>
</feature>
<reference evidence="6" key="2">
    <citation type="journal article" date="2018" name="BMC Genomics">
        <title>Genomic insights into host adaptation between the wheat stripe rust pathogen (Puccinia striiformis f. sp. tritici) and the barley stripe rust pathogen (Puccinia striiformis f. sp. hordei).</title>
        <authorList>
            <person name="Xia C."/>
            <person name="Wang M."/>
            <person name="Yin C."/>
            <person name="Cornejo O.E."/>
            <person name="Hulbert S.H."/>
            <person name="Chen X."/>
        </authorList>
    </citation>
    <scope>NUCLEOTIDE SEQUENCE [LARGE SCALE GENOMIC DNA]</scope>
    <source>
        <strain evidence="6">93TX-2</strain>
    </source>
</reference>
<evidence type="ECO:0000256" key="1">
    <source>
        <dbReference type="ARBA" id="ARBA00022490"/>
    </source>
</evidence>
<dbReference type="InterPro" id="IPR027523">
    <property type="entry name" value="CLU_prot"/>
</dbReference>
<feature type="domain" description="Clu" evidence="4">
    <location>
        <begin position="482"/>
        <end position="786"/>
    </location>
</feature>